<sequence>MPPWESAQKRRKKEIMSDRLLDKVVLITGAARGQGAAEARLFAENGARLVISDVQEDALGELGDELRGKGHEVAECVLDVASPAAWSTAVQRAETQYGRLDVLVNNAGILTMAGVEDTDLDTWDRIVAVNQTGTWLGMKAAVPALRRAQHFAWIPVYHRVFDEVGNFLRPQRSGEGL</sequence>
<dbReference type="RefSeq" id="WP_125089116.1">
    <property type="nucleotide sequence ID" value="NZ_RSAA01000006.1"/>
</dbReference>
<dbReference type="PANTHER" id="PTHR44196">
    <property type="entry name" value="DEHYDROGENASE/REDUCTASE SDR FAMILY MEMBER 7B"/>
    <property type="match status" value="1"/>
</dbReference>
<dbReference type="Proteomes" id="UP000274515">
    <property type="component" value="Unassembled WGS sequence"/>
</dbReference>
<dbReference type="PRINTS" id="PR01397">
    <property type="entry name" value="DHBDHDRGNASE"/>
</dbReference>
<gene>
    <name evidence="3" type="ORF">EIL87_05725</name>
</gene>
<keyword evidence="2" id="KW-0560">Oxidoreductase</keyword>
<dbReference type="GO" id="GO:0019290">
    <property type="term" value="P:siderophore biosynthetic process"/>
    <property type="evidence" value="ECO:0007669"/>
    <property type="project" value="InterPro"/>
</dbReference>
<evidence type="ECO:0000256" key="2">
    <source>
        <dbReference type="ARBA" id="ARBA00023002"/>
    </source>
</evidence>
<accession>A0A3R8QSK4</accession>
<dbReference type="Gene3D" id="3.40.50.720">
    <property type="entry name" value="NAD(P)-binding Rossmann-like Domain"/>
    <property type="match status" value="1"/>
</dbReference>
<organism evidence="3 4">
    <name type="scientific">Saccharopolyspora rhizosphaerae</name>
    <dbReference type="NCBI Taxonomy" id="2492662"/>
    <lineage>
        <taxon>Bacteria</taxon>
        <taxon>Bacillati</taxon>
        <taxon>Actinomycetota</taxon>
        <taxon>Actinomycetes</taxon>
        <taxon>Pseudonocardiales</taxon>
        <taxon>Pseudonocardiaceae</taxon>
        <taxon>Saccharopolyspora</taxon>
    </lineage>
</organism>
<reference evidence="3 4" key="1">
    <citation type="submission" date="2018-11" db="EMBL/GenBank/DDBJ databases">
        <title>Saccharopolyspora rhizosphaerae sp. nov., an actinomycete isolated from rhizosphere soil in Thailand.</title>
        <authorList>
            <person name="Intra B."/>
            <person name="Euanorasetr J."/>
            <person name="Take A."/>
            <person name="Inahashi Y."/>
            <person name="Mori M."/>
            <person name="Panbangred W."/>
            <person name="Matsumoto A."/>
        </authorList>
    </citation>
    <scope>NUCLEOTIDE SEQUENCE [LARGE SCALE GENOMIC DNA]</scope>
    <source>
        <strain evidence="3 4">H219</strain>
    </source>
</reference>
<dbReference type="Pfam" id="PF00106">
    <property type="entry name" value="adh_short"/>
    <property type="match status" value="1"/>
</dbReference>
<dbReference type="InterPro" id="IPR002347">
    <property type="entry name" value="SDR_fam"/>
</dbReference>
<comment type="similarity">
    <text evidence="1">Belongs to the short-chain dehydrogenases/reductases (SDR) family.</text>
</comment>
<dbReference type="GO" id="GO:0008667">
    <property type="term" value="F:2,3-dihydro-2,3-dihydroxybenzoate dehydrogenase activity"/>
    <property type="evidence" value="ECO:0007669"/>
    <property type="project" value="InterPro"/>
</dbReference>
<comment type="caution">
    <text evidence="3">The sequence shown here is derived from an EMBL/GenBank/DDBJ whole genome shotgun (WGS) entry which is preliminary data.</text>
</comment>
<keyword evidence="4" id="KW-1185">Reference proteome</keyword>
<protein>
    <submittedName>
        <fullName evidence="3">SDR family NAD(P)-dependent oxidoreductase</fullName>
    </submittedName>
</protein>
<evidence type="ECO:0000313" key="4">
    <source>
        <dbReference type="Proteomes" id="UP000274515"/>
    </source>
</evidence>
<dbReference type="InterPro" id="IPR003560">
    <property type="entry name" value="DHB_DH"/>
</dbReference>
<dbReference type="SUPFAM" id="SSF51735">
    <property type="entry name" value="NAD(P)-binding Rossmann-fold domains"/>
    <property type="match status" value="1"/>
</dbReference>
<dbReference type="OrthoDB" id="3542748at2"/>
<dbReference type="PANTHER" id="PTHR44196:SF1">
    <property type="entry name" value="DEHYDROGENASE_REDUCTASE SDR FAMILY MEMBER 7B"/>
    <property type="match status" value="1"/>
</dbReference>
<dbReference type="EMBL" id="RSAA01000006">
    <property type="protein sequence ID" value="RRO18617.1"/>
    <property type="molecule type" value="Genomic_DNA"/>
</dbReference>
<evidence type="ECO:0000256" key="1">
    <source>
        <dbReference type="ARBA" id="ARBA00006484"/>
    </source>
</evidence>
<dbReference type="GO" id="GO:0016020">
    <property type="term" value="C:membrane"/>
    <property type="evidence" value="ECO:0007669"/>
    <property type="project" value="TreeGrafter"/>
</dbReference>
<name>A0A3R8QSK4_9PSEU</name>
<evidence type="ECO:0000313" key="3">
    <source>
        <dbReference type="EMBL" id="RRO18617.1"/>
    </source>
</evidence>
<proteinExistence type="inferred from homology"/>
<dbReference type="AlphaFoldDB" id="A0A3R8QSK4"/>
<dbReference type="InterPro" id="IPR036291">
    <property type="entry name" value="NAD(P)-bd_dom_sf"/>
</dbReference>